<dbReference type="OrthoDB" id="9773411at2"/>
<evidence type="ECO:0000259" key="2">
    <source>
        <dbReference type="Pfam" id="PF02872"/>
    </source>
</evidence>
<dbReference type="InterPro" id="IPR029052">
    <property type="entry name" value="Metallo-depent_PP-like"/>
</dbReference>
<dbReference type="GO" id="GO:0009166">
    <property type="term" value="P:nucleotide catabolic process"/>
    <property type="evidence" value="ECO:0007669"/>
    <property type="project" value="InterPro"/>
</dbReference>
<proteinExistence type="predicted"/>
<feature type="region of interest" description="Disordered" evidence="1">
    <location>
        <begin position="1266"/>
        <end position="1291"/>
    </location>
</feature>
<dbReference type="Proteomes" id="UP000436522">
    <property type="component" value="Unassembled WGS sequence"/>
</dbReference>
<dbReference type="NCBIfam" id="NF033681">
    <property type="entry name" value="ExeM_NucH_DNase"/>
    <property type="match status" value="1"/>
</dbReference>
<dbReference type="PANTHER" id="PTHR11575:SF24">
    <property type="entry name" value="5'-NUCLEOTIDASE"/>
    <property type="match status" value="1"/>
</dbReference>
<evidence type="ECO:0000256" key="1">
    <source>
        <dbReference type="SAM" id="MobiDB-lite"/>
    </source>
</evidence>
<dbReference type="Gene3D" id="3.90.780.10">
    <property type="entry name" value="5'-Nucleotidase, C-terminal domain"/>
    <property type="match status" value="1"/>
</dbReference>
<dbReference type="PRINTS" id="PR01607">
    <property type="entry name" value="APYRASEFAMLY"/>
</dbReference>
<dbReference type="SUPFAM" id="SSF56219">
    <property type="entry name" value="DNase I-like"/>
    <property type="match status" value="1"/>
</dbReference>
<accession>A0A640VP87</accession>
<dbReference type="Pfam" id="PF02872">
    <property type="entry name" value="5_nucleotid_C"/>
    <property type="match status" value="1"/>
</dbReference>
<dbReference type="GO" id="GO:0008768">
    <property type="term" value="F:UDP-sugar diphosphatase activity"/>
    <property type="evidence" value="ECO:0007669"/>
    <property type="project" value="TreeGrafter"/>
</dbReference>
<evidence type="ECO:0000313" key="3">
    <source>
        <dbReference type="EMBL" id="GFE48891.1"/>
    </source>
</evidence>
<evidence type="ECO:0000313" key="4">
    <source>
        <dbReference type="Proteomes" id="UP000436522"/>
    </source>
</evidence>
<name>A0A640VP87_9RHOB</name>
<sequence>MTGAGCDDSQSRTGWRGPSMIVETTGSDMRRQIYANNFNDFLGLGLGDTPGAGQLDSLIWSIDGFNSDNDLARGETAGGVTTGGVYALTRDADDNALYLQPGGSDFTPGEITLTLDSGPTDLSDVVVSFERLVNNDQARSNGFDLSFSLDGVTFSPLNTFASPGAADANGVVASTVSVPLPDLPANTTFHLRWSGDDIDGGGSRDEFGIDNLLVDGLEATDGDGGVFTLELLHIADQEASSGAVVDAPNLSAVLNALRAQDLGNDGEPDNTLTLSSGDAIIPGVFFDASEAVFGSAGIADIQIQNELGIQAIALGNHEFDFGTEALADLISGDAPGDIFGTDFGGTDFAYLSANLDYSTDANLAPLEVAGGAAPVGNTVTSSVVLETGGEKIGVVGATTPTLGRISSPGNLGILPGEFDDTPTSEQLDALAAQIQAEVDALLDADPSMNKVILLAHMQRLNIEQELAARLEGVDVIVAGGSNTRLFDENDRPRDGDSVQGEYPIFVENAGGTQTAVVNTDGSYKYVGRLVIEFDADGNILPGTYDADVSGAYATDAQGVADLNAEGLIDPEIQAIADAIEAQIIATESNVFGASDVFLNGNRSGAEGDPDGVRTQETNLGNLTADANLAAAKDADETVVVSIKNGGGIRASIGETVVLPGDTTATRLPNGEIVDGDGNVVKPEGGISQNDIQTTLAFNNGLTLLTLTKAELVEVLEYGVGALPGAAGRFPQVSGVEFSFDPDLPAGDRIVNAEIVDEDGNQIAELVRDGEISGDASQEFRIVTLNFLAGGGDGYPFPQGESANRVDLAQGDAARTGDATFADNGTEQDALAEYLDDLETPFDEADTNPSGDSRIQNLNFRNDTVFDEGTEDSVVINAVLSSTTGIDSEYVELFGTPGASLDGLSLIVVENDADAPEGAGSIDFRLDFEPGTVLGDNGFLLLANQTAEATYGVSANLTLPANALENGSSTFALVETSSLQGDAITGNEVVVDSVATLDADGDTPALDAPGVGPDGNFLPAGVRRVEDGVDTDTAGDFDLLNFFNNAEINTPTSGTGLGGGGGGGGGGNIDDEPTLISDVQGSGAASALVGQTVVIEAIVTGDFQNGDADSFRDLGGFFLMEEAGDQDADAMTSEGIFAFEGNGDLGTDVNAGDKVRVLGTVIERFGKTTIQVQEIRVEEEAAVDPMSLAQSIQLPDVDDREAYESMLVTIEEALTFSESFDYEDFGRAVLTSDGPVYQYSQINTPDAEGNAAYLEEVADRTIAIDDGTNTERSDFDPITLPDGTVIGGPEDGPRMGQSVDGLTAIMDFDFGEFRLRLPEASEFELEEATNPAPTEPEDVGSDYKVGSLNVLNYFTTLGGQIDNGENARGAENPEELARQTEKLVQTILGMDSDVIGLIEIENDFAGDEFAIKTLVGELNAALGAEVWDFVDPGTEFVGDDAIAVAFIYDTTTTKLVGDAAILDTDAFLDPLGAGQGGDAFNRAALAQSFEEIETGGVFTASVNHFKSKGSPTGAVEDQDQGDGAGRNNATREAAAVELAAWLETNPTGVDDADVMILGDLNAYARETPIQKLEEAGYTDLAREFEGDDVYSYRFSGQIGTLDYALANQTLLDQVTGATTWNVNSDTPVFFDYNLDGTFSQSDTLRPTDQGLFDGSTPLRGSDHDPVIVGLDLDRDTELLLAGTDGNDRLAGTDVAERIVSGGGRLDVVSGGGDADTFVFTDIDGQRDSLRILDFEAGIDTLDLDGAVIASARTLGRDNLLLQLDEDRDVIFLRGISDIEEIAIINEGVFDLA</sequence>
<dbReference type="InterPro" id="IPR011049">
    <property type="entry name" value="Serralysin-like_metalloprot_C"/>
</dbReference>
<dbReference type="Gene3D" id="3.60.10.10">
    <property type="entry name" value="Endonuclease/exonuclease/phosphatase"/>
    <property type="match status" value="1"/>
</dbReference>
<dbReference type="GO" id="GO:0008253">
    <property type="term" value="F:5'-nucleotidase activity"/>
    <property type="evidence" value="ECO:0007669"/>
    <property type="project" value="TreeGrafter"/>
</dbReference>
<dbReference type="CDD" id="cd04486">
    <property type="entry name" value="YhcR_OBF_like"/>
    <property type="match status" value="1"/>
</dbReference>
<dbReference type="Gene3D" id="3.60.21.10">
    <property type="match status" value="1"/>
</dbReference>
<dbReference type="EMBL" id="BLIV01000001">
    <property type="protein sequence ID" value="GFE48891.1"/>
    <property type="molecule type" value="Genomic_DNA"/>
</dbReference>
<dbReference type="CDD" id="cd10283">
    <property type="entry name" value="MnuA_DNase1-like"/>
    <property type="match status" value="1"/>
</dbReference>
<organism evidence="3 4">
    <name type="scientific">Roseobacter cerasinus</name>
    <dbReference type="NCBI Taxonomy" id="2602289"/>
    <lineage>
        <taxon>Bacteria</taxon>
        <taxon>Pseudomonadati</taxon>
        <taxon>Pseudomonadota</taxon>
        <taxon>Alphaproteobacteria</taxon>
        <taxon>Rhodobacterales</taxon>
        <taxon>Roseobacteraceae</taxon>
        <taxon>Roseobacter</taxon>
    </lineage>
</organism>
<dbReference type="GO" id="GO:0030288">
    <property type="term" value="C:outer membrane-bounded periplasmic space"/>
    <property type="evidence" value="ECO:0007669"/>
    <property type="project" value="TreeGrafter"/>
</dbReference>
<dbReference type="SUPFAM" id="SSF51120">
    <property type="entry name" value="beta-Roll"/>
    <property type="match status" value="1"/>
</dbReference>
<dbReference type="InterPro" id="IPR036907">
    <property type="entry name" value="5'-Nucleotdase_C_sf"/>
</dbReference>
<dbReference type="PANTHER" id="PTHR11575">
    <property type="entry name" value="5'-NUCLEOTIDASE-RELATED"/>
    <property type="match status" value="1"/>
</dbReference>
<dbReference type="InterPro" id="IPR008334">
    <property type="entry name" value="5'-Nucleotdase_C"/>
</dbReference>
<gene>
    <name evidence="3" type="ORF">So717_06440</name>
</gene>
<comment type="caution">
    <text evidence="3">The sequence shown here is derived from an EMBL/GenBank/DDBJ whole genome shotgun (WGS) entry which is preliminary data.</text>
</comment>
<dbReference type="SUPFAM" id="SSF56300">
    <property type="entry name" value="Metallo-dependent phosphatases"/>
    <property type="match status" value="1"/>
</dbReference>
<dbReference type="SUPFAM" id="SSF55816">
    <property type="entry name" value="5'-nucleotidase (syn. UDP-sugar hydrolase), C-terminal domain"/>
    <property type="match status" value="1"/>
</dbReference>
<feature type="domain" description="5'-Nucleotidase C-terminal" evidence="2">
    <location>
        <begin position="611"/>
        <end position="795"/>
    </location>
</feature>
<dbReference type="InterPro" id="IPR006179">
    <property type="entry name" value="5_nucleotidase/apyrase"/>
</dbReference>
<protein>
    <recommendedName>
        <fullName evidence="2">5'-Nucleotidase C-terminal domain-containing protein</fullName>
    </recommendedName>
</protein>
<reference evidence="3 4" key="1">
    <citation type="submission" date="2019-12" db="EMBL/GenBank/DDBJ databases">
        <title>Roseobacter cerasinus sp. nov., isolated from seawater around aquaculture.</title>
        <authorList>
            <person name="Muramatsu S."/>
            <person name="Takabe Y."/>
            <person name="Mori K."/>
            <person name="Takaichi S."/>
            <person name="Hanada S."/>
        </authorList>
    </citation>
    <scope>NUCLEOTIDE SEQUENCE [LARGE SCALE GENOMIC DNA]</scope>
    <source>
        <strain evidence="3 4">AI77</strain>
    </source>
</reference>
<keyword evidence="4" id="KW-1185">Reference proteome</keyword>
<feature type="region of interest" description="Disordered" evidence="1">
    <location>
        <begin position="1507"/>
        <end position="1526"/>
    </location>
</feature>
<feature type="region of interest" description="Disordered" evidence="1">
    <location>
        <begin position="1"/>
        <end position="20"/>
    </location>
</feature>
<dbReference type="InterPro" id="IPR047971">
    <property type="entry name" value="ExeM-like"/>
</dbReference>
<dbReference type="InterPro" id="IPR036691">
    <property type="entry name" value="Endo/exonu/phosph_ase_sf"/>
</dbReference>